<dbReference type="GO" id="GO:0007601">
    <property type="term" value="P:visual perception"/>
    <property type="evidence" value="ECO:0007669"/>
    <property type="project" value="TreeGrafter"/>
</dbReference>
<keyword evidence="13 22" id="KW-0472">Membrane</keyword>
<dbReference type="FunFam" id="2.60.40.2030:FF:000009">
    <property type="entry name" value="adhesion G-protein coupled receptor V1"/>
    <property type="match status" value="1"/>
</dbReference>
<dbReference type="InterPro" id="IPR013320">
    <property type="entry name" value="ConA-like_dom_sf"/>
</dbReference>
<feature type="domain" description="GAIN-B" evidence="24">
    <location>
        <begin position="5640"/>
        <end position="5800"/>
    </location>
</feature>
<dbReference type="GO" id="GO:0060171">
    <property type="term" value="C:stereocilium membrane"/>
    <property type="evidence" value="ECO:0007669"/>
    <property type="project" value="UniProtKB-SubCell"/>
</dbReference>
<dbReference type="FunFam" id="2.60.40.2030:FF:000017">
    <property type="entry name" value="Adhesion G protein-coupled receptor V1"/>
    <property type="match status" value="5"/>
</dbReference>
<comment type="similarity">
    <text evidence="4">Belongs to the G-protein coupled receptor 2 family. Adhesion G-protein coupled receptor (ADGR) subfamily.</text>
</comment>
<dbReference type="STRING" id="623744.A0A553RK79"/>
<dbReference type="Pfam" id="PF03160">
    <property type="entry name" value="Calx-beta"/>
    <property type="match status" value="32"/>
</dbReference>
<reference evidence="26 27" key="1">
    <citation type="journal article" date="2019" name="Sci. Data">
        <title>Hybrid genome assembly and annotation of Danionella translucida.</title>
        <authorList>
            <person name="Kadobianskyi M."/>
            <person name="Schulze L."/>
            <person name="Schuelke M."/>
            <person name="Judkewitz B."/>
        </authorList>
    </citation>
    <scope>NUCLEOTIDE SEQUENCE [LARGE SCALE GENOMIC DNA]</scope>
    <source>
        <strain evidence="26 27">Bolton</strain>
    </source>
</reference>
<dbReference type="GO" id="GO:0048513">
    <property type="term" value="P:animal organ development"/>
    <property type="evidence" value="ECO:0007669"/>
    <property type="project" value="UniProtKB-ARBA"/>
</dbReference>
<evidence type="ECO:0000256" key="8">
    <source>
        <dbReference type="ARBA" id="ARBA00022737"/>
    </source>
</evidence>
<evidence type="ECO:0000256" key="9">
    <source>
        <dbReference type="ARBA" id="ARBA00022801"/>
    </source>
</evidence>
<dbReference type="Gene3D" id="2.60.120.200">
    <property type="match status" value="1"/>
</dbReference>
<keyword evidence="9" id="KW-0378">Hydrolase</keyword>
<evidence type="ECO:0000256" key="3">
    <source>
        <dbReference type="ARBA" id="ARBA00004651"/>
    </source>
</evidence>
<feature type="region of interest" description="Disordered" evidence="21">
    <location>
        <begin position="5023"/>
        <end position="5043"/>
    </location>
</feature>
<evidence type="ECO:0000259" key="25">
    <source>
        <dbReference type="PROSITE" id="PS50261"/>
    </source>
</evidence>
<organism evidence="26 27">
    <name type="scientific">Danionella cerebrum</name>
    <dbReference type="NCBI Taxonomy" id="2873325"/>
    <lineage>
        <taxon>Eukaryota</taxon>
        <taxon>Metazoa</taxon>
        <taxon>Chordata</taxon>
        <taxon>Craniata</taxon>
        <taxon>Vertebrata</taxon>
        <taxon>Euteleostomi</taxon>
        <taxon>Actinopterygii</taxon>
        <taxon>Neopterygii</taxon>
        <taxon>Teleostei</taxon>
        <taxon>Ostariophysi</taxon>
        <taxon>Cypriniformes</taxon>
        <taxon>Danionidae</taxon>
        <taxon>Danioninae</taxon>
        <taxon>Danionella</taxon>
    </lineage>
</organism>
<evidence type="ECO:0000256" key="18">
    <source>
        <dbReference type="ARBA" id="ARBA00070037"/>
    </source>
</evidence>
<dbReference type="InterPro" id="IPR057244">
    <property type="entry name" value="GAIN_B"/>
</dbReference>
<comment type="caution">
    <text evidence="26">The sequence shown here is derived from an EMBL/GenBank/DDBJ whole genome shotgun (WGS) entry which is preliminary data.</text>
</comment>
<dbReference type="FunFam" id="2.60.40.2030:FF:000048">
    <property type="entry name" value="Adhesion G-protein coupled receptor V1"/>
    <property type="match status" value="1"/>
</dbReference>
<feature type="transmembrane region" description="Helical" evidence="22">
    <location>
        <begin position="6004"/>
        <end position="6021"/>
    </location>
</feature>
<dbReference type="FunFam" id="2.60.40.2030:FF:000007">
    <property type="entry name" value="Adhesion G-protein coupled receptor V1"/>
    <property type="match status" value="7"/>
</dbReference>
<feature type="transmembrane region" description="Helical" evidence="22">
    <location>
        <begin position="5955"/>
        <end position="5977"/>
    </location>
</feature>
<evidence type="ECO:0000256" key="10">
    <source>
        <dbReference type="ARBA" id="ARBA00022837"/>
    </source>
</evidence>
<dbReference type="PANTHER" id="PTHR46682">
    <property type="entry name" value="ADHESION G-PROTEIN COUPLED RECEPTOR V1"/>
    <property type="match status" value="1"/>
</dbReference>
<dbReference type="Gene3D" id="2.60.40.2030">
    <property type="match status" value="34"/>
</dbReference>
<feature type="chain" id="PRO_5021869107" description="Adhesion G-protein coupled receptor V1" evidence="23">
    <location>
        <begin position="22"/>
        <end position="6222"/>
    </location>
</feature>
<dbReference type="FunFam" id="2.60.40.2030:FF:000031">
    <property type="entry name" value="Adhesion G protein-coupled receptor V1"/>
    <property type="match status" value="1"/>
</dbReference>
<keyword evidence="11 22" id="KW-1133">Transmembrane helix</keyword>
<dbReference type="GO" id="GO:0071277">
    <property type="term" value="P:cellular response to calcium ion"/>
    <property type="evidence" value="ECO:0007669"/>
    <property type="project" value="TreeGrafter"/>
</dbReference>
<dbReference type="Proteomes" id="UP000316079">
    <property type="component" value="Unassembled WGS sequence"/>
</dbReference>
<keyword evidence="5" id="KW-1003">Cell membrane</keyword>
<keyword evidence="16" id="KW-0807">Transducer</keyword>
<evidence type="ECO:0000256" key="12">
    <source>
        <dbReference type="ARBA" id="ARBA00023040"/>
    </source>
</evidence>
<dbReference type="GO" id="GO:0001965">
    <property type="term" value="F:G-protein alpha-subunit binding"/>
    <property type="evidence" value="ECO:0007669"/>
    <property type="project" value="TreeGrafter"/>
</dbReference>
<dbReference type="SUPFAM" id="SSF49899">
    <property type="entry name" value="Concanavalin A-like lectins/glucanases"/>
    <property type="match status" value="1"/>
</dbReference>
<evidence type="ECO:0000256" key="1">
    <source>
        <dbReference type="ARBA" id="ARBA00004289"/>
    </source>
</evidence>
<evidence type="ECO:0000256" key="13">
    <source>
        <dbReference type="ARBA" id="ARBA00023136"/>
    </source>
</evidence>
<dbReference type="InterPro" id="IPR017981">
    <property type="entry name" value="GPCR_2-like_7TM"/>
</dbReference>
<dbReference type="PROSITE" id="PS50221">
    <property type="entry name" value="GAIN_B"/>
    <property type="match status" value="1"/>
</dbReference>
<dbReference type="PANTHER" id="PTHR46682:SF1">
    <property type="entry name" value="ADHESION G-PROTEIN COUPLED RECEPTOR V1"/>
    <property type="match status" value="1"/>
</dbReference>
<dbReference type="OrthoDB" id="2324346at2759"/>
<dbReference type="GO" id="GO:0016787">
    <property type="term" value="F:hydrolase activity"/>
    <property type="evidence" value="ECO:0007669"/>
    <property type="project" value="UniProtKB-KW"/>
</dbReference>
<evidence type="ECO:0000256" key="4">
    <source>
        <dbReference type="ARBA" id="ARBA00007343"/>
    </source>
</evidence>
<dbReference type="GO" id="GO:0005737">
    <property type="term" value="C:cytoplasm"/>
    <property type="evidence" value="ECO:0007669"/>
    <property type="project" value="TreeGrafter"/>
</dbReference>
<evidence type="ECO:0000256" key="7">
    <source>
        <dbReference type="ARBA" id="ARBA00022729"/>
    </source>
</evidence>
<dbReference type="EMBL" id="SRMA01023911">
    <property type="protein sequence ID" value="TRZ02589.1"/>
    <property type="molecule type" value="Genomic_DNA"/>
</dbReference>
<dbReference type="InterPro" id="IPR046338">
    <property type="entry name" value="GAIN_dom_sf"/>
</dbReference>
<feature type="transmembrane region" description="Helical" evidence="22">
    <location>
        <begin position="5877"/>
        <end position="5896"/>
    </location>
</feature>
<evidence type="ECO:0000259" key="24">
    <source>
        <dbReference type="PROSITE" id="PS50221"/>
    </source>
</evidence>
<dbReference type="Gene3D" id="1.20.1070.10">
    <property type="entry name" value="Rhodopsin 7-helix transmembrane proteins"/>
    <property type="match status" value="1"/>
</dbReference>
<dbReference type="PROSITE" id="PS50261">
    <property type="entry name" value="G_PROTEIN_RECEP_F2_4"/>
    <property type="match status" value="1"/>
</dbReference>
<evidence type="ECO:0000256" key="23">
    <source>
        <dbReference type="SAM" id="SignalP"/>
    </source>
</evidence>
<keyword evidence="6 22" id="KW-0812">Transmembrane</keyword>
<keyword evidence="14" id="KW-1015">Disulfide bond</keyword>
<feature type="transmembrane region" description="Helical" evidence="22">
    <location>
        <begin position="5908"/>
        <end position="5935"/>
    </location>
</feature>
<evidence type="ECO:0000256" key="17">
    <source>
        <dbReference type="ARBA" id="ARBA00023273"/>
    </source>
</evidence>
<evidence type="ECO:0000313" key="27">
    <source>
        <dbReference type="Proteomes" id="UP000316079"/>
    </source>
</evidence>
<dbReference type="FunFam" id="2.60.40.2030:FF:000028">
    <property type="entry name" value="Adhesion G-protein coupled receptor V1"/>
    <property type="match status" value="1"/>
</dbReference>
<dbReference type="GO" id="GO:0010855">
    <property type="term" value="F:adenylate cyclase inhibitor activity"/>
    <property type="evidence" value="ECO:0007669"/>
    <property type="project" value="TreeGrafter"/>
</dbReference>
<evidence type="ECO:0000256" key="20">
    <source>
        <dbReference type="ARBA" id="ARBA00083929"/>
    </source>
</evidence>
<sequence>MPAVLALSGLVLVLLSSSVWSESAQLRFQGQTNFVVNESSRAIVRLVVERVGDPINVTALVLLQGVDTGDFEATTAAAFLLSTESSKTIFIAVRDDDIPEADETFVFNLRLQSSSNGVMVGTPNTATITILSNDNAFGIISFNSTSLITVEEARGRSQYVPLTLLREKGTYGTVTVNFEISGGPNPASEDLNPEMGNITFPPGRAVVVFSIMVQDDKLPEDDEIFTVYLTEAAGGALLNPNRSSVQIKITRNDAPIRFSKPSLVVPENIGVISLTVTRGRTEESLLIGSDDRLVSVAYAVVTGSGAASATLLVDFVDLQTERTVVFPPGVHETYLRFSITDDNFPEIAESFQVVLLEETILGDAVLMTPSVTLVTIEPNDKPYGVLSISPSPIQPHIINEDLTLIYEGIVIVRNGGTHGAVSVQWNITRNSTDRSPVSADLNPTSGTLRFAEGQMSAVLPLNITQDSLPEEAEAFLLRLIPGSVQGGAEVDEPMEMVFFIQDSDDVYGQFRFHPRENQSIQSQPEGRFLSLSFLRQGGTLGEVRLTLTALYIPARPLDSTRARDGVLNGTSVSSVLFGSGQSRAQLILLIRNDAFLQNGAHFLIQLDSVELVNIMPSVPSVSPRFGGALNISLIITPDIANGEIGFTSNQTVVAVEPEDSNSSLLTLELRRDGTDGHAMVFWSLRPTGENRDDVTEGDIAPFTGSVKFLSGQSAAVINITIMADSVPEINETVVLTLDRTNVENQILKPGFTSREIVILENDDPGGVFEFSPVSKGPWFINEGETVELRVIREQGQLLNQLIRYTVIPSGNAQFYGATGILEFQPGEREVMVALVAKPDGIPELDETFSVVLSSHSTPASRLGNRRLVNITVRKSDDPFGVIEFTQSGLDFTINESKALDFYSASYPIERSRGRFGNVSVFWILEPTYSGDVNPVKGEVVFVEGEYLKNMTLFSVPDEIPENNENFTITLMNATGGARLGNILTARLTIRENDDPIYFAEPVVQRVPEGGVANFTILRAGFAHFVTTVNYRFEYGDTSPGDFTPLSFNKSLVFEFGEWMKNISVAVEDDDIPETDEHFYIVLFNATGDAVVYAQHTATVVIEANDDANGIFSLDSSQKPVEEGKTNNFFIVRDRGHFGNVTIYWRLFANDTPLEDHQEFVNTSGSVTFHTGEKTKPIILEAISDKLPEFNEFYEIRLMNISGGYPGEGGKLANKNLNASVLIPFNDDPFGVFAIAPESLEREVAEDVLSVSDMLDVTSFTVLRQQGTFGDVRVAWEILSGGFPHGLPPMEDLMLLALFPPAVELQPHARRHHAGTDAFFFSGLPGAYGTISAETQLQVPQILANFTISVWLMPKPNTDGFVVSKGNFNRTLSYGIQVQTNESHITILLHYTTIGSNSTQVARTTANKFVETNNWINVIIAVEDGIIKFFLDGSPMPGGIKSLKGEAIINDAAPVWIGSSPDGEQRFTGLLQDLRLYYSCLNRTEIHELYNQPAKNDLRNISGYLTYRQEEKHKSFLVQVRDDQEEEGEEVFYLQLVAVQGGARLPLPRPTAVLRVMKSDNANGLFGFTGACIPDVSEEGSVISCVVERTHGALDHVYVNYTVTQTDLPADPSNISDFANATGSIHFLPGQRSEVLNLLVINDDLPELDEHFRVRLISAVSGDGKAGSTPTSGASIDPNNAVNNVTIKASDHPYGLLQFQTSVVPVGMITPAKEEARVTVQEEIGVLRLLVARAQGLLGRVMVAYRTSPLTAAGSEDYEDTEGFLEFMPGQSLRYINVTIIDNLVPELDKLFRVELYNPNGGVDPVFASEGSGSGESDNDFFLPSFHYHHANLGVAARIIVTIAASDDAHGVFQFSSDSLNVNGTEPEEGRSTVVLQVIRTFGALSNVTVYWEAGAGSEQELVHRSGNVTFEVGQTVGRILLLISQDETPELDKSFRVQLTNVSHGRLGKETTSIMTVLASDDPYGLFVFSESSRPVRVPEATALITLSIQRRKGLMGRVRVTYRTLRDTDAAPYITPGVGRGSAGNDFMPVLDSVIFSANQSEVNVTLRVLDDEEPERAESVFLELFNVTLIEGVQARPVALSPRLGPRNSTVAQVIIEASDDAFGVLQLSSPAVSVPEYYIGPIINVTRTGGIFADVSVKFRAVPLTARVGEDYSVASSDVVLLEGESSKPVPILILNDMLPELEETFRIELLNQTTGGALLGELTQAIITILPSDDPFGSFVFQAPPVTVEEPAVNAFEVSLPIVRNAGTIGDVAVQWRATINGLPATGDLRPALGEVRFAPGETIKTLKVEVLADDVPEIEEVIKVELVSATNGGNIGAEKVVDIIVPANDNPYGTVYFEQAVYRVQEPLEGIYITNITVRRSGGNFGMLEILYSTFEIDIVGNALREGRNFLVYYDSPLAGAPSNAIRRPINITTNTNILNFCAAFCLRERACQSFGFINTSRVSCFWVTSGASQLSPSMQTFTYLKNSTAAMMLFSSQAVAGSDFITMTAQTSTMMDRSGVANLTVPILTDSLPEVDESFIIRILKVSLVNVTTAAKDLPTIQQPDTAMVTIAMNGDAFGIFLLYSINPNATEDGLYLEVREEPRTTVLLVIERRGGSMGQVTVEWKHVGGNATPNADFNGTGETIVFAEGDAKKTLQFFIMDDAEPEDNETLQIGLVNTEGGSRILPSSDTVTILILANDNAAGVLGFHAASQSVIVREGGSVSLLVVRTAPAIGNVTVTWRIEGFQASMTFKDTTGTLFFSEGMLKNTIAVHLLEDTTPEEREEYRVILSNVQTTGVTQTGMAALSAQGREAVVSVEASDEPFGMLSIAPSSLKVTTDEKNTTIRIYINREFGASGAVNITYETVQGSLEDLTKTEGALAQPGQDFRHVSSSVIMQDGQTSVSIPITIIDDEIPELQEFFLVNITSAVLITTLPTAPKLDTEGLVAEIVITANDGILGIIGWQHIEYVVNETIGTLTLVAYRDAGAYGNVSLFFYAQNLEAQLGLDFNATPSMIYFVDGERHKFIEVQILDDAIPEGEERFQLILANPSAGLKLSEDTTASVTILANDDGHGVISFNSSEHFLLREPTSVSGLGESVATIYVIRDPPQGTFGTVTVQFTITDVNGSLNTDDLTPSSGFMVLEDGVRFKTLEIWAVLDAEPEMNETFTVTLSSPTGGARLGDTLHTFITVLQNQAPLGLFRIYPTLNRTLDTMIVEERRGVVYLTVSRSNGLESAVSVEWETRSGTAFGLRGDLPVLAVYQSIRDNLSSVWCSVPNEDSSLILRLITAPGQNQAVLYKWHGVFVPVEFVSIQNPKSCVAFNANGTSYVAISHSNNTLSSTATISLFRVQPDLNLTQEQTLTASSFTMKHFSSELQHYLLSSSKIFVWKESSISLYQTLEIQDLFTAVAFRRGSSSIPYLVACSNRTTAPCLIYQWSTGGFQNPQPLTLNTRVKQMESLQIGGDIFLLIVTEGLNSSCEVFVWGSQQSAFQQIQSIKFPGLLSVHPFTPQPGISHLFLAGVNGSALLSWRSDLRLFAEVLKSFSAQEFLFLPVPSLNSTKSLILATGESNSVIYELTAVSNQSDFIPSSGELFFQPGVQELEIAVNVIDDDVPEEEEFFRVSLKNPKGGAEIGFRGQVTFIIPANDDAYGIIGFTQSSLMREVDELEGDNPVSLSLDRRRGRFGRLTVHWIAYGNLNDIFPTSGVVTFSASQAIATISLNVLADDIPEIAEKVTVVLTKVTTIGITDQSRGAIIDPQLSQANLTIRANGSPYGVIGWHLDSQYFITPEPQKTPSNITLSIVRDQGAAGDVLVYYSTKPALHLPPVNQASVGMDYVAKETTVIMRENATVVLVSVTILPDDIPELAETFLVNITKVELLGPDTGAGQPSVKRSGLEIAEVTIQENDDPRGVLNFNVSKDVSGAVLAFEVPPPANVLRLAVMRLYGRLGRLVLYWETQTVTASSEDFNPSSGNVTFQDGEAVAYIEVTIIDDTIVESSETFVVKLARVIGGARLGMDTSVVISIPANDSPFGRFGFEELLVSVSEPQFLNDPASVATLTVLRSSGGAGVVELIWLLQDQGREDLSPHNGSLIFNGTELRKTVEIQALADAVLEGEESFTIQLLSPKNEPVIDPVRGIATVVIRPDVGALGIVGIADFSRNILIGEPRGNYNGTALVSLIRGPGIFGEIEIFWNITTATDTEFEKTSGKVVMKDRQSAATILLKVLDDEIPEERFVYQLRLSALTPGSAISPDRQFATITMAASDLPHGLFFFPQASLRATEEDRAVNVTIARSMGLFGSVWVSYHTEGRSAISGQDFGQASGRLLFKPGESSRVVTLTILDDDLPEGPEEFFLNITLVELLNGSSMDFAVKENGLQIDQPPEIGNQSALMVIIQTNDNAEGILEFDPKFVNLTVEEDVGTLSIPVLRRLGSYGEVTAEFVSRGLTAQPGSDYILLNGSIIFQQGEILRFINVSIVDDTESEFNEVFELQLTGATGGAILGAQLIARITIAKSDSPNGVVRFINQSAITIPNPNSTFRLSLFVERADGLLGDAMVLWQILGPNSNEVLQSGNTDIGEPVNGTFSFRDGEGGVRSIELKILPHGEVEVREKFIIQLKILSGEMGVDPRAGSIALMIDKFGDPNGIVQFTEQDLKDRTYNEPSDSEGPLKISTLITRREGVMGNITVFWEIFSNDDSSGDFAALRGSVIIMEGQRVAEITLSLLPDSVPELEEVYNLRLISVEGGAELDATRSTTQLKVRANDEPHGVFVLYSQNQSVVVDAADQSRQLIISVNRLAGAFGNVSVGYRISFTTPGQSFTEDTLTGTILVKDRKQEGILRVPFSSQVFFATGFNITIELTDVTLIGPLLSSPPRIQLESKSVVVSVPEVAANAEVGFASLALHVSDVESGQCEVLVTRTGLYGNITVRWSSGFPPGQTPAGFLPGNILPSSGTVMIGHGQRSERISFTAVNNMSVVAAHAIYLTSVDSDAPGGARLRSGYTLADVEPLGLYQFHPHSRQLVIEEDIQTITLYVQRLFGFRSNRSSVSYSTSPGTAQPDKDYGSVPDGQVLFDSRQTTAAFQLSILDDSITEEDEQFYVNLTSVRILSSTLPSVTTQPHIVSKNSIASVTIRANDVVSGFLSIGPAVKVISEDSIEDASHQKLSLRVRRSVGLSGVVRAKIRAYSGFTISGVDTTAFHREHNGTWALEGEDFALETQTVTLLAGQNEVEVSVLILNDQEPEGQEVFFIYLSEAEGGAQIVSVPDEMGFTSFAKVIILGSDLQNGIVGFSVSSQSGQVLDEDSANRTVTLFLQRQENRKFEDVLVFWRVTLSTLTHTLVSRGVNLTKELQETSGTSLCQKGEVFCVLSLAIRPDKDPEYEVWFLVEIFKVGEGAAINQTARFANITMLESDDPRGLVYFAQGSRLPVVTLRSTSISLQVFRDASTASAISLKYRMQELDKAESVGPTMVWPALAGQDFIMEEGNLTFEIGQSSAGLNVKLTPNIGSTNPTPKRFIVILSGATGGARIHPKFGQANITLVSDSEAQAVWALLDQLQQPLDETIINRVLQGLISKVSKNISPEQLTAVLDASSKILDEAEQTSLKASSRSLTYDLLCALKNPSRTDTRGVSQLAEVAERFAFSLLTDIECGAQGKRGTTILDTCPYLTIAAHYWYPTQINGHTFTGRNTDSFTLPESLLEVPAVPANTMIPSACRKLHFTEYSTEHWFLTNTKASALNDKVFSVSLHGRASKPLPDGQEVVYRIHTADRRGKPSQSVCLLWNQAAESWLSDSQFCRVVDESQNYVECACKHLSVYTAYAEIGGFASFNEAFYAAGFICISGFALAVVSHLLCARFLMFAAKLLTHMMVACLGTQICFLVSAFRGRMFSEDSCAALGLFFHYFHLSQFSWMLVQAINFWQILVMNDEHTERRYLLYFLLSWGVPALVIIVLVVVLLGGFGWSIHDRDGWHVNRKCFIPNVYAALCTAALIPLICLVGVLVIFIHAYQVTQQWKAYDDVYRGRTNSSEVPMMLYMFALVSLVCVWAGLHMAYRYMWMLILLVIFNIFLGPVSRGKQMEKLEEMAGDCEEGLYVFSVYFVMHNQLFWPGKATYTVEMNGHDSPDSLYQSTGAATVGGGEISKSTQNLISAMEEISADWERASLRVDSQPSSVFKGSPQDEAFITDGGFINTGLVQDEEAQEFDDLIFALKTGSGLNVSDSESIHGSHDGGSVANSQIVELRRIPIADTHL</sequence>
<feature type="domain" description="G-protein coupled receptors family 2 profile 2" evidence="25">
    <location>
        <begin position="5802"/>
        <end position="5977"/>
    </location>
</feature>
<dbReference type="FunFam" id="2.60.40.2030:FF:000021">
    <property type="entry name" value="Adhesion G protein-coupled receptor V1"/>
    <property type="match status" value="1"/>
</dbReference>
<evidence type="ECO:0000256" key="21">
    <source>
        <dbReference type="SAM" id="MobiDB-lite"/>
    </source>
</evidence>
<dbReference type="InterPro" id="IPR009039">
    <property type="entry name" value="EAR"/>
</dbReference>
<dbReference type="GO" id="GO:0004930">
    <property type="term" value="F:G protein-coupled receptor activity"/>
    <property type="evidence" value="ECO:0007669"/>
    <property type="project" value="UniProtKB-KW"/>
</dbReference>
<name>A0A553RK79_9TELE</name>
<comment type="subcellular location">
    <subcellularLocation>
        <location evidence="3">Cell membrane</location>
        <topology evidence="3">Multi-pass membrane protein</topology>
    </subcellularLocation>
    <subcellularLocation>
        <location evidence="1">Cell projection</location>
        <location evidence="1">Stereocilium membrane</location>
    </subcellularLocation>
    <subcellularLocation>
        <location evidence="2">Photoreceptor inner segment</location>
    </subcellularLocation>
</comment>
<dbReference type="FunFam" id="2.60.40.2030:FF:000013">
    <property type="entry name" value="Adhesion G-protein coupled receptor V1"/>
    <property type="match status" value="1"/>
</dbReference>
<keyword evidence="27" id="KW-1185">Reference proteome</keyword>
<evidence type="ECO:0000256" key="15">
    <source>
        <dbReference type="ARBA" id="ARBA00023170"/>
    </source>
</evidence>
<dbReference type="Gene3D" id="2.60.220.50">
    <property type="match status" value="1"/>
</dbReference>
<feature type="transmembrane region" description="Helical" evidence="22">
    <location>
        <begin position="6027"/>
        <end position="6044"/>
    </location>
</feature>
<evidence type="ECO:0000256" key="11">
    <source>
        <dbReference type="ARBA" id="ARBA00022989"/>
    </source>
</evidence>
<dbReference type="FunFam" id="2.60.40.2030:FF:000020">
    <property type="entry name" value="Adhesion G protein-coupled receptor V1"/>
    <property type="match status" value="2"/>
</dbReference>
<dbReference type="FunFam" id="2.60.40.2030:FF:000023">
    <property type="entry name" value="Adhesion G protein-coupled receptor V1"/>
    <property type="match status" value="1"/>
</dbReference>
<feature type="transmembrane region" description="Helical" evidence="22">
    <location>
        <begin position="5805"/>
        <end position="5826"/>
    </location>
</feature>
<evidence type="ECO:0000256" key="2">
    <source>
        <dbReference type="ARBA" id="ARBA00004437"/>
    </source>
</evidence>
<evidence type="ECO:0000256" key="19">
    <source>
        <dbReference type="ARBA" id="ARBA00078072"/>
    </source>
</evidence>
<keyword evidence="8" id="KW-0677">Repeat</keyword>
<evidence type="ECO:0000256" key="16">
    <source>
        <dbReference type="ARBA" id="ARBA00023224"/>
    </source>
</evidence>
<dbReference type="GO" id="GO:0007166">
    <property type="term" value="P:cell surface receptor signaling pathway"/>
    <property type="evidence" value="ECO:0007669"/>
    <property type="project" value="InterPro"/>
</dbReference>
<dbReference type="InterPro" id="IPR038081">
    <property type="entry name" value="CalX-like_sf"/>
</dbReference>
<evidence type="ECO:0000256" key="22">
    <source>
        <dbReference type="SAM" id="Phobius"/>
    </source>
</evidence>
<dbReference type="InterPro" id="IPR000832">
    <property type="entry name" value="GPCR_2_secretin-like"/>
</dbReference>
<evidence type="ECO:0000256" key="5">
    <source>
        <dbReference type="ARBA" id="ARBA00022475"/>
    </source>
</evidence>
<keyword evidence="10" id="KW-0106">Calcium</keyword>
<protein>
    <recommendedName>
        <fullName evidence="18">Adhesion G-protein coupled receptor V1</fullName>
    </recommendedName>
    <alternativeName>
        <fullName evidence="20">G-protein coupled receptor 98</fullName>
    </alternativeName>
    <alternativeName>
        <fullName evidence="19">Very large G-protein coupled receptor 1</fullName>
    </alternativeName>
</protein>
<evidence type="ECO:0000256" key="6">
    <source>
        <dbReference type="ARBA" id="ARBA00022692"/>
    </source>
</evidence>
<evidence type="ECO:0000256" key="14">
    <source>
        <dbReference type="ARBA" id="ARBA00023157"/>
    </source>
</evidence>
<evidence type="ECO:0000313" key="26">
    <source>
        <dbReference type="EMBL" id="TRZ02589.1"/>
    </source>
</evidence>
<dbReference type="SUPFAM" id="SSF141072">
    <property type="entry name" value="CalX-like"/>
    <property type="match status" value="38"/>
</dbReference>
<feature type="signal peptide" evidence="23">
    <location>
        <begin position="1"/>
        <end position="21"/>
    </location>
</feature>
<gene>
    <name evidence="26" type="ORF">DNTS_003827</name>
</gene>
<dbReference type="GO" id="GO:0007605">
    <property type="term" value="P:sensory perception of sound"/>
    <property type="evidence" value="ECO:0007669"/>
    <property type="project" value="TreeGrafter"/>
</dbReference>
<dbReference type="InterPro" id="IPR003644">
    <property type="entry name" value="Calx_beta"/>
</dbReference>
<dbReference type="PROSITE" id="PS50912">
    <property type="entry name" value="EAR"/>
    <property type="match status" value="3"/>
</dbReference>
<dbReference type="Pfam" id="PF13385">
    <property type="entry name" value="Laminin_G_3"/>
    <property type="match status" value="1"/>
</dbReference>
<keyword evidence="15" id="KW-0675">Receptor</keyword>
<dbReference type="InterPro" id="IPR026919">
    <property type="entry name" value="ADGRV1"/>
</dbReference>
<feature type="transmembrane region" description="Helical" evidence="22">
    <location>
        <begin position="5838"/>
        <end position="5857"/>
    </location>
</feature>
<accession>A0A553RK79</accession>
<keyword evidence="12" id="KW-0297">G-protein coupled receptor</keyword>
<dbReference type="GO" id="GO:0001917">
    <property type="term" value="C:photoreceptor inner segment"/>
    <property type="evidence" value="ECO:0007669"/>
    <property type="project" value="UniProtKB-SubCell"/>
</dbReference>
<keyword evidence="17" id="KW-0966">Cell projection</keyword>
<keyword evidence="7 23" id="KW-0732">Signal</keyword>
<dbReference type="Pfam" id="PF00002">
    <property type="entry name" value="7tm_2"/>
    <property type="match status" value="1"/>
</dbReference>
<dbReference type="SMART" id="SM00237">
    <property type="entry name" value="Calx_beta"/>
    <property type="match status" value="23"/>
</dbReference>
<proteinExistence type="inferred from homology"/>